<evidence type="ECO:0000256" key="1">
    <source>
        <dbReference type="ARBA" id="ARBA00004994"/>
    </source>
</evidence>
<gene>
    <name evidence="13" type="ORF">QWZ14_01030</name>
</gene>
<evidence type="ECO:0000259" key="11">
    <source>
        <dbReference type="Pfam" id="PF02558"/>
    </source>
</evidence>
<comment type="catalytic activity">
    <reaction evidence="9 10">
        <text>(R)-pantoate + NADP(+) = 2-dehydropantoate + NADPH + H(+)</text>
        <dbReference type="Rhea" id="RHEA:16233"/>
        <dbReference type="ChEBI" id="CHEBI:11561"/>
        <dbReference type="ChEBI" id="CHEBI:15378"/>
        <dbReference type="ChEBI" id="CHEBI:15980"/>
        <dbReference type="ChEBI" id="CHEBI:57783"/>
        <dbReference type="ChEBI" id="CHEBI:58349"/>
        <dbReference type="EC" id="1.1.1.169"/>
    </reaction>
</comment>
<dbReference type="InterPro" id="IPR013332">
    <property type="entry name" value="KPR_N"/>
</dbReference>
<feature type="domain" description="Ketopantoate reductase N-terminal" evidence="11">
    <location>
        <begin position="3"/>
        <end position="150"/>
    </location>
</feature>
<dbReference type="RefSeq" id="WP_290314693.1">
    <property type="nucleotide sequence ID" value="NZ_JAUFPN010000008.1"/>
</dbReference>
<evidence type="ECO:0000259" key="12">
    <source>
        <dbReference type="Pfam" id="PF08546"/>
    </source>
</evidence>
<dbReference type="PANTHER" id="PTHR21708:SF26">
    <property type="entry name" value="2-DEHYDROPANTOATE 2-REDUCTASE"/>
    <property type="match status" value="1"/>
</dbReference>
<evidence type="ECO:0000256" key="9">
    <source>
        <dbReference type="ARBA" id="ARBA00048793"/>
    </source>
</evidence>
<keyword evidence="6 10" id="KW-0521">NADP</keyword>
<evidence type="ECO:0000256" key="10">
    <source>
        <dbReference type="RuleBase" id="RU362068"/>
    </source>
</evidence>
<dbReference type="InterPro" id="IPR013328">
    <property type="entry name" value="6PGD_dom2"/>
</dbReference>
<dbReference type="PANTHER" id="PTHR21708">
    <property type="entry name" value="PROBABLE 2-DEHYDROPANTOATE 2-REDUCTASE"/>
    <property type="match status" value="1"/>
</dbReference>
<feature type="domain" description="Ketopantoate reductase C-terminal" evidence="12">
    <location>
        <begin position="178"/>
        <end position="301"/>
    </location>
</feature>
<keyword evidence="5 10" id="KW-0566">Pantothenate biosynthesis</keyword>
<evidence type="ECO:0000313" key="13">
    <source>
        <dbReference type="EMBL" id="MDN3562963.1"/>
    </source>
</evidence>
<dbReference type="SUPFAM" id="SSF48179">
    <property type="entry name" value="6-phosphogluconate dehydrogenase C-terminal domain-like"/>
    <property type="match status" value="1"/>
</dbReference>
<dbReference type="InterPro" id="IPR051402">
    <property type="entry name" value="KPR-Related"/>
</dbReference>
<evidence type="ECO:0000256" key="8">
    <source>
        <dbReference type="ARBA" id="ARBA00032024"/>
    </source>
</evidence>
<organism evidence="13 14">
    <name type="scientific">Paeniroseomonas aquatica</name>
    <dbReference type="NCBI Taxonomy" id="373043"/>
    <lineage>
        <taxon>Bacteria</taxon>
        <taxon>Pseudomonadati</taxon>
        <taxon>Pseudomonadota</taxon>
        <taxon>Alphaproteobacteria</taxon>
        <taxon>Acetobacterales</taxon>
        <taxon>Acetobacteraceae</taxon>
        <taxon>Paeniroseomonas</taxon>
    </lineage>
</organism>
<comment type="caution">
    <text evidence="13">The sequence shown here is derived from an EMBL/GenBank/DDBJ whole genome shotgun (WGS) entry which is preliminary data.</text>
</comment>
<dbReference type="EMBL" id="JAUFPN010000008">
    <property type="protein sequence ID" value="MDN3562963.1"/>
    <property type="molecule type" value="Genomic_DNA"/>
</dbReference>
<dbReference type="InterPro" id="IPR008927">
    <property type="entry name" value="6-PGluconate_DH-like_C_sf"/>
</dbReference>
<dbReference type="Gene3D" id="1.10.1040.10">
    <property type="entry name" value="N-(1-d-carboxylethyl)-l-norvaline Dehydrogenase, domain 2"/>
    <property type="match status" value="1"/>
</dbReference>
<accession>A0ABT8A0F4</accession>
<reference evidence="14" key="1">
    <citation type="journal article" date="2019" name="Int. J. Syst. Evol. Microbiol.">
        <title>The Global Catalogue of Microorganisms (GCM) 10K type strain sequencing project: providing services to taxonomists for standard genome sequencing and annotation.</title>
        <authorList>
            <consortium name="The Broad Institute Genomics Platform"/>
            <consortium name="The Broad Institute Genome Sequencing Center for Infectious Disease"/>
            <person name="Wu L."/>
            <person name="Ma J."/>
        </authorList>
    </citation>
    <scope>NUCLEOTIDE SEQUENCE [LARGE SCALE GENOMIC DNA]</scope>
    <source>
        <strain evidence="14">CECT 7131</strain>
    </source>
</reference>
<evidence type="ECO:0000313" key="14">
    <source>
        <dbReference type="Proteomes" id="UP001529369"/>
    </source>
</evidence>
<evidence type="ECO:0000256" key="3">
    <source>
        <dbReference type="ARBA" id="ARBA00013014"/>
    </source>
</evidence>
<dbReference type="Pfam" id="PF02558">
    <property type="entry name" value="ApbA"/>
    <property type="match status" value="1"/>
</dbReference>
<evidence type="ECO:0000256" key="7">
    <source>
        <dbReference type="ARBA" id="ARBA00023002"/>
    </source>
</evidence>
<dbReference type="Pfam" id="PF08546">
    <property type="entry name" value="ApbA_C"/>
    <property type="match status" value="1"/>
</dbReference>
<dbReference type="InterPro" id="IPR036291">
    <property type="entry name" value="NAD(P)-bd_dom_sf"/>
</dbReference>
<dbReference type="NCBIfam" id="TIGR00745">
    <property type="entry name" value="apbA_panE"/>
    <property type="match status" value="1"/>
</dbReference>
<keyword evidence="7 10" id="KW-0560">Oxidoreductase</keyword>
<evidence type="ECO:0000256" key="2">
    <source>
        <dbReference type="ARBA" id="ARBA00007870"/>
    </source>
</evidence>
<dbReference type="InterPro" id="IPR003710">
    <property type="entry name" value="ApbA"/>
</dbReference>
<dbReference type="SUPFAM" id="SSF51735">
    <property type="entry name" value="NAD(P)-binding Rossmann-fold domains"/>
    <property type="match status" value="1"/>
</dbReference>
<sequence>MRILVLGAGAIGGYFGLRLAEAGADVSFLVRPGRAAQLERDGLVVSSHGEERRMRVPALLAGEVNQPFDALLLTCKAYDLPTAIEAIAPAVGEISVVLPLLNGLAHFDVLDARFGAGRVLGGVAYIATTLEPDGTIRHTSPMDTLLFGDRSGRLTPPVEALGEVFAATQVTARASMEITQDLWEKWAMLAAGAAITCLLRGTIGEVLATADGAAVAARTIAEVRAIAAAHGHAPRPAAVAQADRTLGDPQSRWAASMMRDIQQGAPRLEAEHVIGDLIRRGREHGLAAPTLEAAYAQLQVYNARGAA</sequence>
<dbReference type="Gene3D" id="3.40.50.720">
    <property type="entry name" value="NAD(P)-binding Rossmann-like Domain"/>
    <property type="match status" value="1"/>
</dbReference>
<comment type="pathway">
    <text evidence="1 10">Cofactor biosynthesis; (R)-pantothenate biosynthesis; (R)-pantoate from 3-methyl-2-oxobutanoate: step 2/2.</text>
</comment>
<comment type="similarity">
    <text evidence="2 10">Belongs to the ketopantoate reductase family.</text>
</comment>
<evidence type="ECO:0000256" key="6">
    <source>
        <dbReference type="ARBA" id="ARBA00022857"/>
    </source>
</evidence>
<proteinExistence type="inferred from homology"/>
<keyword evidence="14" id="KW-1185">Reference proteome</keyword>
<comment type="function">
    <text evidence="10">Catalyzes the NADPH-dependent reduction of ketopantoate into pantoic acid.</text>
</comment>
<dbReference type="InterPro" id="IPR013752">
    <property type="entry name" value="KPA_reductase"/>
</dbReference>
<protein>
    <recommendedName>
        <fullName evidence="4 10">2-dehydropantoate 2-reductase</fullName>
        <ecNumber evidence="3 10">1.1.1.169</ecNumber>
    </recommendedName>
    <alternativeName>
        <fullName evidence="8 10">Ketopantoate reductase</fullName>
    </alternativeName>
</protein>
<dbReference type="Proteomes" id="UP001529369">
    <property type="component" value="Unassembled WGS sequence"/>
</dbReference>
<dbReference type="EC" id="1.1.1.169" evidence="3 10"/>
<evidence type="ECO:0000256" key="4">
    <source>
        <dbReference type="ARBA" id="ARBA00019465"/>
    </source>
</evidence>
<evidence type="ECO:0000256" key="5">
    <source>
        <dbReference type="ARBA" id="ARBA00022655"/>
    </source>
</evidence>
<name>A0ABT8A0F4_9PROT</name>